<accession>A0A1I0PG66</accession>
<feature type="transmembrane region" description="Helical" evidence="1">
    <location>
        <begin position="26"/>
        <end position="48"/>
    </location>
</feature>
<name>A0A1I0PG66_9FIRM</name>
<dbReference type="Proteomes" id="UP000199701">
    <property type="component" value="Unassembled WGS sequence"/>
</dbReference>
<dbReference type="EMBL" id="FOJI01000005">
    <property type="protein sequence ID" value="SEW13190.1"/>
    <property type="molecule type" value="Genomic_DNA"/>
</dbReference>
<evidence type="ECO:0000313" key="3">
    <source>
        <dbReference type="Proteomes" id="UP000199701"/>
    </source>
</evidence>
<keyword evidence="1" id="KW-0472">Membrane</keyword>
<feature type="transmembrane region" description="Helical" evidence="1">
    <location>
        <begin position="60"/>
        <end position="82"/>
    </location>
</feature>
<evidence type="ECO:0000313" key="2">
    <source>
        <dbReference type="EMBL" id="SEW13190.1"/>
    </source>
</evidence>
<reference evidence="2 3" key="1">
    <citation type="submission" date="2016-10" db="EMBL/GenBank/DDBJ databases">
        <authorList>
            <person name="de Groot N.N."/>
        </authorList>
    </citation>
    <scope>NUCLEOTIDE SEQUENCE [LARGE SCALE GENOMIC DNA]</scope>
    <source>
        <strain evidence="2 3">DSM 9179</strain>
    </source>
</reference>
<sequence length="177" mass="20403">MMKLKEESKIELLSSKIKRKKYIMSAWKWFLFSTVCVPLLGLLMFWVLPKNLYYGNVLGGILGLAISQGFIGFWILGGYVLYCYGRSGTQTLNVFDDVFVFSYYSGSSSNCTTDTYYINNVNSYTIKKRSITIKGEFKRIQSGSNSSQKVAHWITIPRTFENEEVLIDFFDKHIVQK</sequence>
<keyword evidence="3" id="KW-1185">Reference proteome</keyword>
<proteinExistence type="predicted"/>
<dbReference type="STRING" id="99656.SAMN05421659_10553"/>
<organism evidence="2 3">
    <name type="scientific">[Clostridium] fimetarium</name>
    <dbReference type="NCBI Taxonomy" id="99656"/>
    <lineage>
        <taxon>Bacteria</taxon>
        <taxon>Bacillati</taxon>
        <taxon>Bacillota</taxon>
        <taxon>Clostridia</taxon>
        <taxon>Lachnospirales</taxon>
        <taxon>Lachnospiraceae</taxon>
    </lineage>
</organism>
<dbReference type="AlphaFoldDB" id="A0A1I0PG66"/>
<dbReference type="RefSeq" id="WP_092452379.1">
    <property type="nucleotide sequence ID" value="NZ_FOJI01000005.1"/>
</dbReference>
<keyword evidence="1" id="KW-1133">Transmembrane helix</keyword>
<keyword evidence="1" id="KW-0812">Transmembrane</keyword>
<gene>
    <name evidence="2" type="ORF">SAMN05421659_10553</name>
</gene>
<protein>
    <submittedName>
        <fullName evidence="2">Uncharacterized protein</fullName>
    </submittedName>
</protein>
<evidence type="ECO:0000256" key="1">
    <source>
        <dbReference type="SAM" id="Phobius"/>
    </source>
</evidence>